<evidence type="ECO:0000256" key="6">
    <source>
        <dbReference type="SAM" id="Phobius"/>
    </source>
</evidence>
<feature type="transmembrane region" description="Helical" evidence="6">
    <location>
        <begin position="33"/>
        <end position="52"/>
    </location>
</feature>
<evidence type="ECO:0000256" key="5">
    <source>
        <dbReference type="ARBA" id="ARBA00023136"/>
    </source>
</evidence>
<keyword evidence="3 6" id="KW-0812">Transmembrane</keyword>
<keyword evidence="2" id="KW-1003">Cell membrane</keyword>
<evidence type="ECO:0000313" key="8">
    <source>
        <dbReference type="Proteomes" id="UP000776252"/>
    </source>
</evidence>
<accession>A0ABS6BXB1</accession>
<feature type="transmembrane region" description="Helical" evidence="6">
    <location>
        <begin position="159"/>
        <end position="176"/>
    </location>
</feature>
<evidence type="ECO:0000256" key="3">
    <source>
        <dbReference type="ARBA" id="ARBA00022692"/>
    </source>
</evidence>
<sequence>MAQKLRSSIVFKYMEQLVFRYKDDDLPSMSAQITYYLILAFFPFLLFLINLVSFTPLSNEILITNFNKFLPKETGILLKNVVVQTLQAKSKTLLIFGMIGSLWAASKGISAIMKGLNKVYDIQENRNFIKINLIALISIIGITIMIILSFIMIVFGKPIGIYIFGLVGAKALFNVIWSLLRYGIPLAIMFITFSLIFIYVPNRRLKFNNVIVGTIFTTVGWITASVLFSFYVNNFSNYEKVYGSIGGVIALIS</sequence>
<feature type="transmembrane region" description="Helical" evidence="6">
    <location>
        <begin position="93"/>
        <end position="113"/>
    </location>
</feature>
<dbReference type="PANTHER" id="PTHR30213:SF0">
    <property type="entry name" value="UPF0761 MEMBRANE PROTEIN YIHY"/>
    <property type="match status" value="1"/>
</dbReference>
<evidence type="ECO:0000256" key="1">
    <source>
        <dbReference type="ARBA" id="ARBA00004651"/>
    </source>
</evidence>
<name>A0ABS6BXB1_9CLOT</name>
<organism evidence="7 8">
    <name type="scientific">Clostridium frigoris</name>
    <dbReference type="NCBI Taxonomy" id="205327"/>
    <lineage>
        <taxon>Bacteria</taxon>
        <taxon>Bacillati</taxon>
        <taxon>Bacillota</taxon>
        <taxon>Clostridia</taxon>
        <taxon>Eubacteriales</taxon>
        <taxon>Clostridiaceae</taxon>
        <taxon>Clostridium</taxon>
    </lineage>
</organism>
<dbReference type="NCBIfam" id="TIGR00765">
    <property type="entry name" value="yihY_not_rbn"/>
    <property type="match status" value="1"/>
</dbReference>
<comment type="subcellular location">
    <subcellularLocation>
        <location evidence="1">Cell membrane</location>
        <topology evidence="1">Multi-pass membrane protein</topology>
    </subcellularLocation>
</comment>
<feature type="transmembrane region" description="Helical" evidence="6">
    <location>
        <begin position="207"/>
        <end position="232"/>
    </location>
</feature>
<dbReference type="EMBL" id="JAHLDV010000053">
    <property type="protein sequence ID" value="MBU3161230.1"/>
    <property type="molecule type" value="Genomic_DNA"/>
</dbReference>
<dbReference type="PIRSF" id="PIRSF035875">
    <property type="entry name" value="RNase_BN"/>
    <property type="match status" value="1"/>
</dbReference>
<protein>
    <submittedName>
        <fullName evidence="7">YihY/virulence factor BrkB family protein</fullName>
    </submittedName>
</protein>
<feature type="transmembrane region" description="Helical" evidence="6">
    <location>
        <begin position="182"/>
        <end position="200"/>
    </location>
</feature>
<keyword evidence="4 6" id="KW-1133">Transmembrane helix</keyword>
<gene>
    <name evidence="7" type="ORF">KPL37_16040</name>
</gene>
<feature type="transmembrane region" description="Helical" evidence="6">
    <location>
        <begin position="133"/>
        <end position="154"/>
    </location>
</feature>
<dbReference type="InterPro" id="IPR017039">
    <property type="entry name" value="Virul_fac_BrkB"/>
</dbReference>
<dbReference type="RefSeq" id="WP_216150999.1">
    <property type="nucleotide sequence ID" value="NZ_JAHLDV010000053.1"/>
</dbReference>
<proteinExistence type="predicted"/>
<comment type="caution">
    <text evidence="7">The sequence shown here is derived from an EMBL/GenBank/DDBJ whole genome shotgun (WGS) entry which is preliminary data.</text>
</comment>
<evidence type="ECO:0000256" key="2">
    <source>
        <dbReference type="ARBA" id="ARBA00022475"/>
    </source>
</evidence>
<dbReference type="Pfam" id="PF03631">
    <property type="entry name" value="Virul_fac_BrkB"/>
    <property type="match status" value="1"/>
</dbReference>
<reference evidence="7 8" key="1">
    <citation type="submission" date="2021-06" db="EMBL/GenBank/DDBJ databases">
        <title>Clostridia strains as spoilage organisms.</title>
        <authorList>
            <person name="Wambui J."/>
            <person name="Stephan R."/>
            <person name="Stevens M.J.A."/>
        </authorList>
    </citation>
    <scope>NUCLEOTIDE SEQUENCE [LARGE SCALE GENOMIC DNA]</scope>
    <source>
        <strain evidence="7 8">DSM 14204</strain>
    </source>
</reference>
<evidence type="ECO:0000256" key="4">
    <source>
        <dbReference type="ARBA" id="ARBA00022989"/>
    </source>
</evidence>
<evidence type="ECO:0000313" key="7">
    <source>
        <dbReference type="EMBL" id="MBU3161230.1"/>
    </source>
</evidence>
<dbReference type="Proteomes" id="UP000776252">
    <property type="component" value="Unassembled WGS sequence"/>
</dbReference>
<dbReference type="PANTHER" id="PTHR30213">
    <property type="entry name" value="INNER MEMBRANE PROTEIN YHJD"/>
    <property type="match status" value="1"/>
</dbReference>
<keyword evidence="8" id="KW-1185">Reference proteome</keyword>
<keyword evidence="5 6" id="KW-0472">Membrane</keyword>